<dbReference type="InterPro" id="IPR005658">
    <property type="entry name" value="Prot_inh_ecotin"/>
</dbReference>
<gene>
    <name evidence="3" type="ORF">ACFSR5_16095</name>
</gene>
<dbReference type="RefSeq" id="WP_380905490.1">
    <property type="nucleotide sequence ID" value="NZ_JBHUEG010000012.1"/>
</dbReference>
<dbReference type="PANTHER" id="PTHR35890">
    <property type="match status" value="1"/>
</dbReference>
<proteinExistence type="inferred from homology"/>
<evidence type="ECO:0000256" key="2">
    <source>
        <dbReference type="SAM" id="SignalP"/>
    </source>
</evidence>
<sequence>MKKITFKGFGLVLTLITFTSVAVAQSTVTREDLSIFPKPEAGYKKMVIDVPHSQNDAHKKIEFTIGKIMEVDGCNHFGLQGTLEKKDLVGWGYNYYVFKTNGQVVSTQMACPGQPKRQLFVSAAPEIANYNGRLPIVIYVPQDYDVQFKIYKAEDDVFHASEVRQDNK</sequence>
<dbReference type="PANTHER" id="PTHR35890:SF3">
    <property type="entry name" value="ECOTIN"/>
    <property type="match status" value="1"/>
</dbReference>
<dbReference type="InterPro" id="IPR036198">
    <property type="entry name" value="Ecotin_sf"/>
</dbReference>
<dbReference type="Pfam" id="PF03974">
    <property type="entry name" value="Ecotin"/>
    <property type="match status" value="1"/>
</dbReference>
<dbReference type="Gene3D" id="2.60.40.550">
    <property type="entry name" value="Ecotin"/>
    <property type="match status" value="1"/>
</dbReference>
<evidence type="ECO:0000256" key="1">
    <source>
        <dbReference type="ARBA" id="ARBA00010558"/>
    </source>
</evidence>
<name>A0ABW5KMN3_9SPHI</name>
<protein>
    <submittedName>
        <fullName evidence="3">Ecotin</fullName>
    </submittedName>
</protein>
<evidence type="ECO:0000313" key="3">
    <source>
        <dbReference type="EMBL" id="MFD2549170.1"/>
    </source>
</evidence>
<comment type="caution">
    <text evidence="3">The sequence shown here is derived from an EMBL/GenBank/DDBJ whole genome shotgun (WGS) entry which is preliminary data.</text>
</comment>
<dbReference type="EMBL" id="JBHULR010000015">
    <property type="protein sequence ID" value="MFD2549170.1"/>
    <property type="molecule type" value="Genomic_DNA"/>
</dbReference>
<reference evidence="4" key="1">
    <citation type="journal article" date="2019" name="Int. J. Syst. Evol. Microbiol.">
        <title>The Global Catalogue of Microorganisms (GCM) 10K type strain sequencing project: providing services to taxonomists for standard genome sequencing and annotation.</title>
        <authorList>
            <consortium name="The Broad Institute Genomics Platform"/>
            <consortium name="The Broad Institute Genome Sequencing Center for Infectious Disease"/>
            <person name="Wu L."/>
            <person name="Ma J."/>
        </authorList>
    </citation>
    <scope>NUCLEOTIDE SEQUENCE [LARGE SCALE GENOMIC DNA]</scope>
    <source>
        <strain evidence="4">KCTC 42662</strain>
    </source>
</reference>
<accession>A0ABW5KMN3</accession>
<feature type="chain" id="PRO_5046244225" evidence="2">
    <location>
        <begin position="25"/>
        <end position="168"/>
    </location>
</feature>
<dbReference type="Proteomes" id="UP001597545">
    <property type="component" value="Unassembled WGS sequence"/>
</dbReference>
<dbReference type="SUPFAM" id="SSF49772">
    <property type="entry name" value="Ecotin, trypsin inhibitor"/>
    <property type="match status" value="1"/>
</dbReference>
<comment type="similarity">
    <text evidence="1">Belongs to the protease inhibitor I11 (ecotin) family.</text>
</comment>
<evidence type="ECO:0000313" key="4">
    <source>
        <dbReference type="Proteomes" id="UP001597545"/>
    </source>
</evidence>
<keyword evidence="4" id="KW-1185">Reference proteome</keyword>
<feature type="signal peptide" evidence="2">
    <location>
        <begin position="1"/>
        <end position="24"/>
    </location>
</feature>
<keyword evidence="2" id="KW-0732">Signal</keyword>
<organism evidence="3 4">
    <name type="scientific">Sphingobacterium suaedae</name>
    <dbReference type="NCBI Taxonomy" id="1686402"/>
    <lineage>
        <taxon>Bacteria</taxon>
        <taxon>Pseudomonadati</taxon>
        <taxon>Bacteroidota</taxon>
        <taxon>Sphingobacteriia</taxon>
        <taxon>Sphingobacteriales</taxon>
        <taxon>Sphingobacteriaceae</taxon>
        <taxon>Sphingobacterium</taxon>
    </lineage>
</organism>